<dbReference type="EMBL" id="JAUDZG010000002">
    <property type="protein sequence ID" value="KAK3308000.1"/>
    <property type="molecule type" value="Genomic_DNA"/>
</dbReference>
<protein>
    <submittedName>
        <fullName evidence="2">Uncharacterized protein</fullName>
    </submittedName>
</protein>
<organism evidence="2 3">
    <name type="scientific">Chaetomium strumarium</name>
    <dbReference type="NCBI Taxonomy" id="1170767"/>
    <lineage>
        <taxon>Eukaryota</taxon>
        <taxon>Fungi</taxon>
        <taxon>Dikarya</taxon>
        <taxon>Ascomycota</taxon>
        <taxon>Pezizomycotina</taxon>
        <taxon>Sordariomycetes</taxon>
        <taxon>Sordariomycetidae</taxon>
        <taxon>Sordariales</taxon>
        <taxon>Chaetomiaceae</taxon>
        <taxon>Chaetomium</taxon>
    </lineage>
</organism>
<reference evidence="2" key="2">
    <citation type="submission" date="2023-06" db="EMBL/GenBank/DDBJ databases">
        <authorList>
            <consortium name="Lawrence Berkeley National Laboratory"/>
            <person name="Mondo S.J."/>
            <person name="Hensen N."/>
            <person name="Bonometti L."/>
            <person name="Westerberg I."/>
            <person name="Brannstrom I.O."/>
            <person name="Guillou S."/>
            <person name="Cros-Aarteil S."/>
            <person name="Calhoun S."/>
            <person name="Haridas S."/>
            <person name="Kuo A."/>
            <person name="Pangilinan J."/>
            <person name="Riley R."/>
            <person name="Labutti K."/>
            <person name="Andreopoulos B."/>
            <person name="Lipzen A."/>
            <person name="Chen C."/>
            <person name="Yanf M."/>
            <person name="Daum C."/>
            <person name="Ng V."/>
            <person name="Clum A."/>
            <person name="Steindorff A."/>
            <person name="Ohm R."/>
            <person name="Martin F."/>
            <person name="Silar P."/>
            <person name="Natvig D."/>
            <person name="Lalanne C."/>
            <person name="Gautier V."/>
            <person name="Ament-Velasquez S.L."/>
            <person name="Kruys A."/>
            <person name="Hutchinson M.I."/>
            <person name="Powell A.J."/>
            <person name="Barry K."/>
            <person name="Miller A.N."/>
            <person name="Grigoriev I.V."/>
            <person name="Debuchy R."/>
            <person name="Gladieux P."/>
            <person name="Thoren M.H."/>
            <person name="Johannesson H."/>
        </authorList>
    </citation>
    <scope>NUCLEOTIDE SEQUENCE</scope>
    <source>
        <strain evidence="2">CBS 333.67</strain>
    </source>
</reference>
<keyword evidence="1" id="KW-0472">Membrane</keyword>
<comment type="caution">
    <text evidence="2">The sequence shown here is derived from an EMBL/GenBank/DDBJ whole genome shotgun (WGS) entry which is preliminary data.</text>
</comment>
<gene>
    <name evidence="2" type="ORF">B0T15DRAFT_490610</name>
</gene>
<dbReference type="AlphaFoldDB" id="A0AAJ0M3T2"/>
<accession>A0AAJ0M3T2</accession>
<evidence type="ECO:0000313" key="2">
    <source>
        <dbReference type="EMBL" id="KAK3308000.1"/>
    </source>
</evidence>
<feature type="transmembrane region" description="Helical" evidence="1">
    <location>
        <begin position="69"/>
        <end position="86"/>
    </location>
</feature>
<reference evidence="2" key="1">
    <citation type="journal article" date="2023" name="Mol. Phylogenet. Evol.">
        <title>Genome-scale phylogeny and comparative genomics of the fungal order Sordariales.</title>
        <authorList>
            <person name="Hensen N."/>
            <person name="Bonometti L."/>
            <person name="Westerberg I."/>
            <person name="Brannstrom I.O."/>
            <person name="Guillou S."/>
            <person name="Cros-Aarteil S."/>
            <person name="Calhoun S."/>
            <person name="Haridas S."/>
            <person name="Kuo A."/>
            <person name="Mondo S."/>
            <person name="Pangilinan J."/>
            <person name="Riley R."/>
            <person name="LaButti K."/>
            <person name="Andreopoulos B."/>
            <person name="Lipzen A."/>
            <person name="Chen C."/>
            <person name="Yan M."/>
            <person name="Daum C."/>
            <person name="Ng V."/>
            <person name="Clum A."/>
            <person name="Steindorff A."/>
            <person name="Ohm R.A."/>
            <person name="Martin F."/>
            <person name="Silar P."/>
            <person name="Natvig D.O."/>
            <person name="Lalanne C."/>
            <person name="Gautier V."/>
            <person name="Ament-Velasquez S.L."/>
            <person name="Kruys A."/>
            <person name="Hutchinson M.I."/>
            <person name="Powell A.J."/>
            <person name="Barry K."/>
            <person name="Miller A.N."/>
            <person name="Grigoriev I.V."/>
            <person name="Debuchy R."/>
            <person name="Gladieux P."/>
            <person name="Hiltunen Thoren M."/>
            <person name="Johannesson H."/>
        </authorList>
    </citation>
    <scope>NUCLEOTIDE SEQUENCE</scope>
    <source>
        <strain evidence="2">CBS 333.67</strain>
    </source>
</reference>
<proteinExistence type="predicted"/>
<evidence type="ECO:0000313" key="3">
    <source>
        <dbReference type="Proteomes" id="UP001273166"/>
    </source>
</evidence>
<dbReference type="RefSeq" id="XP_062723780.1">
    <property type="nucleotide sequence ID" value="XM_062866694.1"/>
</dbReference>
<keyword evidence="1" id="KW-1133">Transmembrane helix</keyword>
<name>A0AAJ0M3T2_9PEZI</name>
<dbReference type="Proteomes" id="UP001273166">
    <property type="component" value="Unassembled WGS sequence"/>
</dbReference>
<keyword evidence="1" id="KW-0812">Transmembrane</keyword>
<evidence type="ECO:0000256" key="1">
    <source>
        <dbReference type="SAM" id="Phobius"/>
    </source>
</evidence>
<sequence length="94" mass="10611">MFARAAARPTLQVLARRAGPQQRANFSLMQNLRSFARQFEPHPFQRLPVASKPQPADYSRLVRRAGAQAMVYFPLGLTLLGWPYAARLMLDGNI</sequence>
<keyword evidence="3" id="KW-1185">Reference proteome</keyword>
<dbReference type="GeneID" id="87885523"/>